<evidence type="ECO:0000313" key="2">
    <source>
        <dbReference type="Proteomes" id="UP001516400"/>
    </source>
</evidence>
<proteinExistence type="predicted"/>
<protein>
    <submittedName>
        <fullName evidence="1">Uncharacterized protein</fullName>
    </submittedName>
</protein>
<keyword evidence="2" id="KW-1185">Reference proteome</keyword>
<feature type="non-terminal residue" evidence="1">
    <location>
        <position position="1"/>
    </location>
</feature>
<dbReference type="EMBL" id="JABFTP020000185">
    <property type="protein sequence ID" value="KAL3285815.1"/>
    <property type="molecule type" value="Genomic_DNA"/>
</dbReference>
<accession>A0ABD2P5G0</accession>
<organism evidence="1 2">
    <name type="scientific">Cryptolaemus montrouzieri</name>
    <dbReference type="NCBI Taxonomy" id="559131"/>
    <lineage>
        <taxon>Eukaryota</taxon>
        <taxon>Metazoa</taxon>
        <taxon>Ecdysozoa</taxon>
        <taxon>Arthropoda</taxon>
        <taxon>Hexapoda</taxon>
        <taxon>Insecta</taxon>
        <taxon>Pterygota</taxon>
        <taxon>Neoptera</taxon>
        <taxon>Endopterygota</taxon>
        <taxon>Coleoptera</taxon>
        <taxon>Polyphaga</taxon>
        <taxon>Cucujiformia</taxon>
        <taxon>Coccinelloidea</taxon>
        <taxon>Coccinellidae</taxon>
        <taxon>Scymninae</taxon>
        <taxon>Scymnini</taxon>
        <taxon>Cryptolaemus</taxon>
    </lineage>
</organism>
<sequence length="99" mass="11300">GDNVHLVPDDIGGKLCSIWPEKHITLRPILVIFKGYWEKCLNNLNIRYDEEICRLLNDEDDGYLSKGDLGREIDIVSEDEGEVRLVDSEAEHRADTESS</sequence>
<reference evidence="1 2" key="1">
    <citation type="journal article" date="2021" name="BMC Biol.">
        <title>Horizontally acquired antibacterial genes associated with adaptive radiation of ladybird beetles.</title>
        <authorList>
            <person name="Li H.S."/>
            <person name="Tang X.F."/>
            <person name="Huang Y.H."/>
            <person name="Xu Z.Y."/>
            <person name="Chen M.L."/>
            <person name="Du X.Y."/>
            <person name="Qiu B.Y."/>
            <person name="Chen P.T."/>
            <person name="Zhang W."/>
            <person name="Slipinski A."/>
            <person name="Escalona H.E."/>
            <person name="Waterhouse R.M."/>
            <person name="Zwick A."/>
            <person name="Pang H."/>
        </authorList>
    </citation>
    <scope>NUCLEOTIDE SEQUENCE [LARGE SCALE GENOMIC DNA]</scope>
    <source>
        <strain evidence="1">SYSU2018</strain>
    </source>
</reference>
<gene>
    <name evidence="1" type="ORF">HHI36_000337</name>
</gene>
<comment type="caution">
    <text evidence="1">The sequence shown here is derived from an EMBL/GenBank/DDBJ whole genome shotgun (WGS) entry which is preliminary data.</text>
</comment>
<dbReference type="AlphaFoldDB" id="A0ABD2P5G0"/>
<name>A0ABD2P5G0_9CUCU</name>
<evidence type="ECO:0000313" key="1">
    <source>
        <dbReference type="EMBL" id="KAL3285815.1"/>
    </source>
</evidence>
<dbReference type="Proteomes" id="UP001516400">
    <property type="component" value="Unassembled WGS sequence"/>
</dbReference>